<evidence type="ECO:0000256" key="1">
    <source>
        <dbReference type="ARBA" id="ARBA00004442"/>
    </source>
</evidence>
<evidence type="ECO:0000256" key="2">
    <source>
        <dbReference type="ARBA" id="ARBA00006275"/>
    </source>
</evidence>
<dbReference type="AlphaFoldDB" id="A0A5M9H3P4"/>
<dbReference type="EMBL" id="VWNE01000023">
    <property type="protein sequence ID" value="KAA8481532.1"/>
    <property type="molecule type" value="Genomic_DNA"/>
</dbReference>
<comment type="caution">
    <text evidence="8">The sequence shown here is derived from an EMBL/GenBank/DDBJ whole genome shotgun (WGS) entry which is preliminary data.</text>
</comment>
<dbReference type="CDD" id="cd08977">
    <property type="entry name" value="SusD"/>
    <property type="match status" value="1"/>
</dbReference>
<evidence type="ECO:0000313" key="9">
    <source>
        <dbReference type="Proteomes" id="UP000322918"/>
    </source>
</evidence>
<dbReference type="OrthoDB" id="5694214at2"/>
<keyword evidence="5" id="KW-0998">Cell outer membrane</keyword>
<evidence type="ECO:0000259" key="6">
    <source>
        <dbReference type="Pfam" id="PF07980"/>
    </source>
</evidence>
<feature type="domain" description="SusD-like N-terminal" evidence="7">
    <location>
        <begin position="22"/>
        <end position="216"/>
    </location>
</feature>
<proteinExistence type="inferred from homology"/>
<accession>A0A5M9H3P4</accession>
<dbReference type="InterPro" id="IPR012944">
    <property type="entry name" value="SusD_RagB_dom"/>
</dbReference>
<feature type="domain" description="RagB/SusD" evidence="6">
    <location>
        <begin position="357"/>
        <end position="522"/>
    </location>
</feature>
<organism evidence="8 9">
    <name type="scientific">Arcticibacter tournemirensis</name>
    <dbReference type="NCBI Taxonomy" id="699437"/>
    <lineage>
        <taxon>Bacteria</taxon>
        <taxon>Pseudomonadati</taxon>
        <taxon>Bacteroidota</taxon>
        <taxon>Sphingobacteriia</taxon>
        <taxon>Sphingobacteriales</taxon>
        <taxon>Sphingobacteriaceae</taxon>
        <taxon>Arcticibacter</taxon>
    </lineage>
</organism>
<dbReference type="SUPFAM" id="SSF48452">
    <property type="entry name" value="TPR-like"/>
    <property type="match status" value="1"/>
</dbReference>
<protein>
    <submittedName>
        <fullName evidence="8">RagB/SusD family nutrient uptake outer membrane protein</fullName>
    </submittedName>
</protein>
<dbReference type="Gene3D" id="1.25.40.390">
    <property type="match status" value="1"/>
</dbReference>
<dbReference type="RefSeq" id="WP_141813790.1">
    <property type="nucleotide sequence ID" value="NZ_VFPL01000001.1"/>
</dbReference>
<dbReference type="InterPro" id="IPR033985">
    <property type="entry name" value="SusD-like_N"/>
</dbReference>
<sequence length="522" mass="58918">MKGLLFFLITVVLCFSSCSKLLDKEPDFVTPDKYFNTEDELMKSLNGVYNRLIDPNGRMYSRALFSYFAVSDEAFFKNISINNIRVMAMDAADLDIGRFWEVCYEGINRANLLIEHVDGANIDAQRRDAIKGEALFLRGYYYFILCDFFGAVPLKLQATQSPNDPFLPRASLSEVYNQIVKDMKEAEGLVHDIDYFSYNERVSKTAVQAILSRVFLKMAGEPLKDVSKFNDALEYANKVIASGKHSLNPSFSQIFINHCQKINEPKECLWEIGMYGNKIGNVDLAGMVGVENGIECPSEAIGYSGGAMRVTAKLYNLFGNADTLRRNWSIAPYKYVTSNGATVRSYFTGQQLYDRNPGKWRREYETGTKARSYNATNFPVIRYADVLLMKAEAENEVHGGPTEEAYKAINQVRRRAFGKPLDAANLVCDIPQGLDKDHFLTEVQNERARELCFEGLRKHDLIRWGSYVTTMNVTGRDIAATAPSTYRYAGNAGINTTARNVLFPIPNTEITVNKQIIQNTGW</sequence>
<dbReference type="Proteomes" id="UP000322918">
    <property type="component" value="Unassembled WGS sequence"/>
</dbReference>
<evidence type="ECO:0000256" key="3">
    <source>
        <dbReference type="ARBA" id="ARBA00022729"/>
    </source>
</evidence>
<keyword evidence="9" id="KW-1185">Reference proteome</keyword>
<dbReference type="GO" id="GO:0009279">
    <property type="term" value="C:cell outer membrane"/>
    <property type="evidence" value="ECO:0007669"/>
    <property type="project" value="UniProtKB-SubCell"/>
</dbReference>
<dbReference type="InterPro" id="IPR011990">
    <property type="entry name" value="TPR-like_helical_dom_sf"/>
</dbReference>
<dbReference type="Pfam" id="PF14322">
    <property type="entry name" value="SusD-like_3"/>
    <property type="match status" value="1"/>
</dbReference>
<evidence type="ECO:0000256" key="4">
    <source>
        <dbReference type="ARBA" id="ARBA00023136"/>
    </source>
</evidence>
<keyword evidence="4" id="KW-0472">Membrane</keyword>
<reference evidence="8 9" key="1">
    <citation type="submission" date="2019-09" db="EMBL/GenBank/DDBJ databases">
        <title>Pararcticibacter amylolyticus gen. nov., sp. nov., isolated from a rottenly hemp rope, and reclassification of Pedobacter tournemirensis as Pararcticibacter tournemirensis comb. nov.</title>
        <authorList>
            <person name="Cai Y."/>
        </authorList>
    </citation>
    <scope>NUCLEOTIDE SEQUENCE [LARGE SCALE GENOMIC DNA]</scope>
    <source>
        <strain evidence="8 9">TF5-37.2-LB10</strain>
    </source>
</reference>
<comment type="similarity">
    <text evidence="2">Belongs to the SusD family.</text>
</comment>
<comment type="subcellular location">
    <subcellularLocation>
        <location evidence="1">Cell outer membrane</location>
    </subcellularLocation>
</comment>
<evidence type="ECO:0000313" key="8">
    <source>
        <dbReference type="EMBL" id="KAA8481532.1"/>
    </source>
</evidence>
<evidence type="ECO:0000256" key="5">
    <source>
        <dbReference type="ARBA" id="ARBA00023237"/>
    </source>
</evidence>
<name>A0A5M9H3P4_9SPHI</name>
<gene>
    <name evidence="8" type="ORF">F1649_14500</name>
</gene>
<dbReference type="Pfam" id="PF07980">
    <property type="entry name" value="SusD_RagB"/>
    <property type="match status" value="1"/>
</dbReference>
<evidence type="ECO:0000259" key="7">
    <source>
        <dbReference type="Pfam" id="PF14322"/>
    </source>
</evidence>
<keyword evidence="3" id="KW-0732">Signal</keyword>